<reference evidence="2 4" key="1">
    <citation type="journal article" date="2019" name="Sci. Rep.">
        <title>Orb-weaving spider Araneus ventricosus genome elucidates the spidroin gene catalogue.</title>
        <authorList>
            <person name="Kono N."/>
            <person name="Nakamura H."/>
            <person name="Ohtoshi R."/>
            <person name="Moran D.A.P."/>
            <person name="Shinohara A."/>
            <person name="Yoshida Y."/>
            <person name="Fujiwara M."/>
            <person name="Mori M."/>
            <person name="Tomita M."/>
            <person name="Arakawa K."/>
        </authorList>
    </citation>
    <scope>NUCLEOTIDE SEQUENCE [LARGE SCALE GENOMIC DNA]</scope>
</reference>
<feature type="signal peptide" evidence="1">
    <location>
        <begin position="1"/>
        <end position="24"/>
    </location>
</feature>
<keyword evidence="4" id="KW-1185">Reference proteome</keyword>
<dbReference type="InterPro" id="IPR032675">
    <property type="entry name" value="LRR_dom_sf"/>
</dbReference>
<protein>
    <recommendedName>
        <fullName evidence="5">LRRCT domain-containing protein</fullName>
    </recommendedName>
</protein>
<evidence type="ECO:0000313" key="4">
    <source>
        <dbReference type="Proteomes" id="UP000499080"/>
    </source>
</evidence>
<organism evidence="2 4">
    <name type="scientific">Araneus ventricosus</name>
    <name type="common">Orbweaver spider</name>
    <name type="synonym">Epeira ventricosa</name>
    <dbReference type="NCBI Taxonomy" id="182803"/>
    <lineage>
        <taxon>Eukaryota</taxon>
        <taxon>Metazoa</taxon>
        <taxon>Ecdysozoa</taxon>
        <taxon>Arthropoda</taxon>
        <taxon>Chelicerata</taxon>
        <taxon>Arachnida</taxon>
        <taxon>Araneae</taxon>
        <taxon>Araneomorphae</taxon>
        <taxon>Entelegynae</taxon>
        <taxon>Araneoidea</taxon>
        <taxon>Araneidae</taxon>
        <taxon>Araneus</taxon>
    </lineage>
</organism>
<dbReference type="OrthoDB" id="6408891at2759"/>
<dbReference type="EMBL" id="BGPR01015707">
    <property type="protein sequence ID" value="GBN70309.1"/>
    <property type="molecule type" value="Genomic_DNA"/>
</dbReference>
<dbReference type="EMBL" id="BGPR01015704">
    <property type="protein sequence ID" value="GBN70297.1"/>
    <property type="molecule type" value="Genomic_DNA"/>
</dbReference>
<dbReference type="SUPFAM" id="SSF52058">
    <property type="entry name" value="L domain-like"/>
    <property type="match status" value="1"/>
</dbReference>
<feature type="chain" id="PRO_5036129197" description="LRRCT domain-containing protein" evidence="1">
    <location>
        <begin position="25"/>
        <end position="113"/>
    </location>
</feature>
<dbReference type="Proteomes" id="UP000499080">
    <property type="component" value="Unassembled WGS sequence"/>
</dbReference>
<evidence type="ECO:0000313" key="2">
    <source>
        <dbReference type="EMBL" id="GBN70297.1"/>
    </source>
</evidence>
<gene>
    <name evidence="2" type="ORF">AVEN_203635_1</name>
    <name evidence="3" type="ORF">AVEN_20872_1</name>
</gene>
<evidence type="ECO:0008006" key="5">
    <source>
        <dbReference type="Google" id="ProtNLM"/>
    </source>
</evidence>
<accession>A0A4Y2R3P6</accession>
<name>A0A4Y2R3P6_ARAVE</name>
<proteinExistence type="predicted"/>
<keyword evidence="1" id="KW-0732">Signal</keyword>
<sequence>MVKFELTHLMFLVTFLSSYQKIAALPEDIFVDLPMLKIFFFEGNLLSTISEKVFTKSNVFYSFHGNPINCNGNIKWIIEKFRTAVLQGECFEPESLKGRGLKSLKEEDFRYCH</sequence>
<evidence type="ECO:0000313" key="3">
    <source>
        <dbReference type="EMBL" id="GBN70309.1"/>
    </source>
</evidence>
<comment type="caution">
    <text evidence="2">The sequence shown here is derived from an EMBL/GenBank/DDBJ whole genome shotgun (WGS) entry which is preliminary data.</text>
</comment>
<evidence type="ECO:0000256" key="1">
    <source>
        <dbReference type="SAM" id="SignalP"/>
    </source>
</evidence>
<dbReference type="Gene3D" id="3.80.10.10">
    <property type="entry name" value="Ribonuclease Inhibitor"/>
    <property type="match status" value="1"/>
</dbReference>
<dbReference type="AlphaFoldDB" id="A0A4Y2R3P6"/>